<feature type="signal peptide" evidence="1">
    <location>
        <begin position="1"/>
        <end position="19"/>
    </location>
</feature>
<evidence type="ECO:0000256" key="1">
    <source>
        <dbReference type="SAM" id="SignalP"/>
    </source>
</evidence>
<keyword evidence="3" id="KW-1185">Reference proteome</keyword>
<dbReference type="EMBL" id="JABBGH010000002">
    <property type="protein sequence ID" value="NML66365.1"/>
    <property type="molecule type" value="Genomic_DNA"/>
</dbReference>
<sequence>MKKLVTLAGLLVLSLAAHAQDAPVATTTASPTPYQVQYDSLQARARRVRASAAARTQQVKTNFLALGGTRRVIMSLGVPRVIPTSVGETLVREVRIKKETVKHKRHGAIVRKVVYYGGSKPRLYEYYEDGQLVQLELNGYALNTGSGNNTFVTMRWLRGNYLTVSQQASTGASRYATQRQTFSEPAIIAQ</sequence>
<organism evidence="2 3">
    <name type="scientific">Hymenobacter polaris</name>
    <dbReference type="NCBI Taxonomy" id="2682546"/>
    <lineage>
        <taxon>Bacteria</taxon>
        <taxon>Pseudomonadati</taxon>
        <taxon>Bacteroidota</taxon>
        <taxon>Cytophagia</taxon>
        <taxon>Cytophagales</taxon>
        <taxon>Hymenobacteraceae</taxon>
        <taxon>Hymenobacter</taxon>
    </lineage>
</organism>
<dbReference type="AlphaFoldDB" id="A0A7Y0AFW8"/>
<evidence type="ECO:0000313" key="2">
    <source>
        <dbReference type="EMBL" id="NML66365.1"/>
    </source>
</evidence>
<protein>
    <recommendedName>
        <fullName evidence="4">DUF4251 domain-containing protein</fullName>
    </recommendedName>
</protein>
<evidence type="ECO:0008006" key="4">
    <source>
        <dbReference type="Google" id="ProtNLM"/>
    </source>
</evidence>
<dbReference type="RefSeq" id="WP_169532012.1">
    <property type="nucleotide sequence ID" value="NZ_JABBGH010000002.1"/>
</dbReference>
<reference evidence="2 3" key="1">
    <citation type="submission" date="2020-04" db="EMBL/GenBank/DDBJ databases">
        <title>Hymenobacter polaris sp. nov., isolated from Arctic soil.</title>
        <authorList>
            <person name="Dahal R.H."/>
        </authorList>
    </citation>
    <scope>NUCLEOTIDE SEQUENCE [LARGE SCALE GENOMIC DNA]</scope>
    <source>
        <strain evidence="2 3">RP-2-7</strain>
    </source>
</reference>
<comment type="caution">
    <text evidence="2">The sequence shown here is derived from an EMBL/GenBank/DDBJ whole genome shotgun (WGS) entry which is preliminary data.</text>
</comment>
<dbReference type="Proteomes" id="UP000559626">
    <property type="component" value="Unassembled WGS sequence"/>
</dbReference>
<gene>
    <name evidence="2" type="ORF">HHL22_14230</name>
</gene>
<name>A0A7Y0AFW8_9BACT</name>
<evidence type="ECO:0000313" key="3">
    <source>
        <dbReference type="Proteomes" id="UP000559626"/>
    </source>
</evidence>
<proteinExistence type="predicted"/>
<accession>A0A7Y0AFW8</accession>
<feature type="chain" id="PRO_5031156942" description="DUF4251 domain-containing protein" evidence="1">
    <location>
        <begin position="20"/>
        <end position="190"/>
    </location>
</feature>
<keyword evidence="1" id="KW-0732">Signal</keyword>